<evidence type="ECO:0000256" key="2">
    <source>
        <dbReference type="ARBA" id="ARBA00022475"/>
    </source>
</evidence>
<dbReference type="GO" id="GO:0005886">
    <property type="term" value="C:plasma membrane"/>
    <property type="evidence" value="ECO:0007669"/>
    <property type="project" value="UniProtKB-SubCell"/>
</dbReference>
<sequence>MVEKALLSSKTISTAGTLFFNAVIDLWVVQIFGSAKILGNTMAFTTLAAAICSFIGGYLADSSFRLRVLIMINAASSLVCGIAFLEQKQLIGKPLTVYLLVFLLNIGSYLSSPLFKTITSISVEKTRIVAFNRSITFASQLCTVLIPPAATWLFAKKIIGLEGALLLNGLSFVLCALLMVGLRKADGVKTAGNSNGYLGTIKLIKNSGPLLFMALSGFILNFFLSGINVWLPYFTTKILHNASAYGVAISCQAVGGIIGALSIKKIKLDTSLRVERLGLVISCGLLMAMLFAISAPALILAMFFLAAIITRYNIALQSLIQTNVEQKYIGKTFSTTYLIANLALPIASFLFGHLLDFSWKWLLVVVALGLLSMNLLWIIMKKRIIIRNIE</sequence>
<dbReference type="PANTHER" id="PTHR23513">
    <property type="entry name" value="INTEGRAL MEMBRANE EFFLUX PROTEIN-RELATED"/>
    <property type="match status" value="1"/>
</dbReference>
<dbReference type="Gene3D" id="1.20.1250.20">
    <property type="entry name" value="MFS general substrate transporter like domains"/>
    <property type="match status" value="2"/>
</dbReference>
<dbReference type="GO" id="GO:0022857">
    <property type="term" value="F:transmembrane transporter activity"/>
    <property type="evidence" value="ECO:0007669"/>
    <property type="project" value="InterPro"/>
</dbReference>
<dbReference type="AlphaFoldDB" id="A0A6A8GNL7"/>
<keyword evidence="4" id="KW-1133">Transmembrane helix</keyword>
<proteinExistence type="predicted"/>
<evidence type="ECO:0000256" key="3">
    <source>
        <dbReference type="ARBA" id="ARBA00022692"/>
    </source>
</evidence>
<organism evidence="6">
    <name type="scientific">Ligilactobacillus ruminis</name>
    <dbReference type="NCBI Taxonomy" id="1623"/>
    <lineage>
        <taxon>Bacteria</taxon>
        <taxon>Bacillati</taxon>
        <taxon>Bacillota</taxon>
        <taxon>Bacilli</taxon>
        <taxon>Lactobacillales</taxon>
        <taxon>Lactobacillaceae</taxon>
        <taxon>Ligilactobacillus</taxon>
    </lineage>
</organism>
<dbReference type="InterPro" id="IPR011701">
    <property type="entry name" value="MFS"/>
</dbReference>
<reference evidence="6" key="1">
    <citation type="journal article" date="2019" name="Nat. Med.">
        <title>A library of human gut bacterial isolates paired with longitudinal multiomics data enables mechanistic microbiome research.</title>
        <authorList>
            <person name="Poyet M."/>
            <person name="Groussin M."/>
            <person name="Gibbons S.M."/>
            <person name="Avila-Pacheco J."/>
            <person name="Jiang X."/>
            <person name="Kearney S.M."/>
            <person name="Perrotta A.R."/>
            <person name="Berdy B."/>
            <person name="Zhao S."/>
            <person name="Lieberman T.D."/>
            <person name="Swanson P.K."/>
            <person name="Smith M."/>
            <person name="Roesemann S."/>
            <person name="Alexander J.E."/>
            <person name="Rich S.A."/>
            <person name="Livny J."/>
            <person name="Vlamakis H."/>
            <person name="Clish C."/>
            <person name="Bullock K."/>
            <person name="Deik A."/>
            <person name="Scott J."/>
            <person name="Pierce K.A."/>
            <person name="Xavier R.J."/>
            <person name="Alm E.J."/>
        </authorList>
    </citation>
    <scope>NUCLEOTIDE SEQUENCE</scope>
    <source>
        <strain evidence="6">BIOML-A18</strain>
    </source>
</reference>
<dbReference type="Pfam" id="PF07690">
    <property type="entry name" value="MFS_1"/>
    <property type="match status" value="1"/>
</dbReference>
<evidence type="ECO:0000256" key="4">
    <source>
        <dbReference type="ARBA" id="ARBA00022989"/>
    </source>
</evidence>
<dbReference type="CDD" id="cd06173">
    <property type="entry name" value="MFS_MefA_like"/>
    <property type="match status" value="1"/>
</dbReference>
<dbReference type="SUPFAM" id="SSF103473">
    <property type="entry name" value="MFS general substrate transporter"/>
    <property type="match status" value="1"/>
</dbReference>
<gene>
    <name evidence="6" type="ORF">GKC89_04485</name>
</gene>
<name>A0A6A8GNL7_9LACO</name>
<keyword evidence="2" id="KW-1003">Cell membrane</keyword>
<accession>A0A6A8GNL7</accession>
<dbReference type="EMBL" id="WKOD01000009">
    <property type="protein sequence ID" value="MSA68353.1"/>
    <property type="molecule type" value="Genomic_DNA"/>
</dbReference>
<evidence type="ECO:0000313" key="6">
    <source>
        <dbReference type="EMBL" id="MSA68353.1"/>
    </source>
</evidence>
<protein>
    <submittedName>
        <fullName evidence="6">MFS transporter</fullName>
    </submittedName>
</protein>
<dbReference type="PANTHER" id="PTHR23513:SF11">
    <property type="entry name" value="STAPHYLOFERRIN A TRANSPORTER"/>
    <property type="match status" value="1"/>
</dbReference>
<dbReference type="RefSeq" id="WP_154236856.1">
    <property type="nucleotide sequence ID" value="NZ_WKNS01000010.1"/>
</dbReference>
<comment type="caution">
    <text evidence="6">The sequence shown here is derived from an EMBL/GenBank/DDBJ whole genome shotgun (WGS) entry which is preliminary data.</text>
</comment>
<comment type="subcellular location">
    <subcellularLocation>
        <location evidence="1">Cell membrane</location>
        <topology evidence="1">Multi-pass membrane protein</topology>
    </subcellularLocation>
</comment>
<keyword evidence="3" id="KW-0812">Transmembrane</keyword>
<evidence type="ECO:0000256" key="5">
    <source>
        <dbReference type="ARBA" id="ARBA00023136"/>
    </source>
</evidence>
<keyword evidence="5" id="KW-0472">Membrane</keyword>
<evidence type="ECO:0000256" key="1">
    <source>
        <dbReference type="ARBA" id="ARBA00004651"/>
    </source>
</evidence>
<dbReference type="InterPro" id="IPR036259">
    <property type="entry name" value="MFS_trans_sf"/>
</dbReference>